<keyword evidence="1" id="KW-0540">Nuclease</keyword>
<proteinExistence type="predicted"/>
<sequence>MDFLKIDALVTGILNSDSAVKQDLGRRFALRLGLEPGNVGADGGVDGWGMLNQRRIYFQCKLYRKRLDASFAADFCGNLVIHKADVGVLLSGVGCTPGYETRLQSFYEG</sequence>
<dbReference type="SUPFAM" id="SSF52980">
    <property type="entry name" value="Restriction endonuclease-like"/>
    <property type="match status" value="1"/>
</dbReference>
<dbReference type="EMBL" id="CP098611">
    <property type="protein sequence ID" value="USR90157.1"/>
    <property type="molecule type" value="Genomic_DNA"/>
</dbReference>
<evidence type="ECO:0000313" key="2">
    <source>
        <dbReference type="Proteomes" id="UP001056708"/>
    </source>
</evidence>
<dbReference type="Proteomes" id="UP001056708">
    <property type="component" value="Chromosome"/>
</dbReference>
<dbReference type="GO" id="GO:0004519">
    <property type="term" value="F:endonuclease activity"/>
    <property type="evidence" value="ECO:0007669"/>
    <property type="project" value="UniProtKB-KW"/>
</dbReference>
<name>A0ABY5AMU5_9CYAN</name>
<keyword evidence="2" id="KW-1185">Reference proteome</keyword>
<organism evidence="1 2">
    <name type="scientific">Phormidium yuhuli AB48</name>
    <dbReference type="NCBI Taxonomy" id="2940671"/>
    <lineage>
        <taxon>Bacteria</taxon>
        <taxon>Bacillati</taxon>
        <taxon>Cyanobacteriota</taxon>
        <taxon>Cyanophyceae</taxon>
        <taxon>Oscillatoriophycideae</taxon>
        <taxon>Oscillatoriales</taxon>
        <taxon>Oscillatoriaceae</taxon>
        <taxon>Phormidium</taxon>
        <taxon>Phormidium yuhuli</taxon>
    </lineage>
</organism>
<dbReference type="InterPro" id="IPR011335">
    <property type="entry name" value="Restrct_endonuc-II-like"/>
</dbReference>
<evidence type="ECO:0000313" key="1">
    <source>
        <dbReference type="EMBL" id="USR90157.1"/>
    </source>
</evidence>
<accession>A0ABY5AMU5</accession>
<dbReference type="RefSeq" id="WP_252661962.1">
    <property type="nucleotide sequence ID" value="NZ_CP098611.1"/>
</dbReference>
<keyword evidence="1" id="KW-0378">Hydrolase</keyword>
<protein>
    <submittedName>
        <fullName evidence="1">Restriction endonuclease</fullName>
    </submittedName>
</protein>
<keyword evidence="1" id="KW-0255">Endonuclease</keyword>
<reference evidence="1" key="1">
    <citation type="submission" date="2022-06" db="EMBL/GenBank/DDBJ databases">
        <title>Genome sequence of Phormidium yuhuli AB48 isolated from an industrial photobioreactor environment.</title>
        <authorList>
            <person name="Qiu Y."/>
            <person name="Noonan A.J.C."/>
            <person name="Dofher K."/>
            <person name="Koch M."/>
            <person name="Kieft B."/>
            <person name="Lin X."/>
            <person name="Ziels R.M."/>
            <person name="Hallam S.J."/>
        </authorList>
    </citation>
    <scope>NUCLEOTIDE SEQUENCE</scope>
    <source>
        <strain evidence="1">AB48</strain>
    </source>
</reference>
<gene>
    <name evidence="1" type="ORF">NEA10_15070</name>
</gene>